<name>A0A418YFF9_9GAMM</name>
<accession>A0A418YFF9</accession>
<comment type="caution">
    <text evidence="1">The sequence shown here is derived from an EMBL/GenBank/DDBJ whole genome shotgun (WGS) entry which is preliminary data.</text>
</comment>
<dbReference type="PANTHER" id="PTHR13887">
    <property type="entry name" value="GLUTATHIONE S-TRANSFERASE KAPPA"/>
    <property type="match status" value="1"/>
</dbReference>
<evidence type="ECO:0000313" key="1">
    <source>
        <dbReference type="EMBL" id="RJG47936.1"/>
    </source>
</evidence>
<dbReference type="Proteomes" id="UP000283255">
    <property type="component" value="Unassembled WGS sequence"/>
</dbReference>
<reference evidence="1 2" key="2">
    <citation type="submission" date="2019-01" db="EMBL/GenBank/DDBJ databases">
        <title>Motilimonas pumilus sp. nov., isolated from the gut of sea cucumber (Apostichopus japonicus).</title>
        <authorList>
            <person name="Wang F.-Q."/>
            <person name="Ren L.-H."/>
            <person name="Lin Y.-W."/>
            <person name="Sun G.-H."/>
            <person name="Du Z.-J."/>
            <person name="Zhao J.-X."/>
            <person name="Liu X.-J."/>
            <person name="Liu L.-J."/>
        </authorList>
    </citation>
    <scope>NUCLEOTIDE SEQUENCE [LARGE SCALE GENOMIC DNA]</scope>
    <source>
        <strain evidence="1 2">PLHSC7-2</strain>
    </source>
</reference>
<dbReference type="Gene3D" id="3.40.30.10">
    <property type="entry name" value="Glutaredoxin"/>
    <property type="match status" value="1"/>
</dbReference>
<reference evidence="1 2" key="1">
    <citation type="submission" date="2018-09" db="EMBL/GenBank/DDBJ databases">
        <authorList>
            <person name="Wang F."/>
        </authorList>
    </citation>
    <scope>NUCLEOTIDE SEQUENCE [LARGE SCALE GENOMIC DNA]</scope>
    <source>
        <strain evidence="1 2">PLHSC7-2</strain>
    </source>
</reference>
<dbReference type="CDD" id="cd03025">
    <property type="entry name" value="DsbA_FrnE_like"/>
    <property type="match status" value="1"/>
</dbReference>
<dbReference type="Gene3D" id="1.10.472.60">
    <property type="entry name" value="putative protein disulfide isomerase domain"/>
    <property type="match status" value="1"/>
</dbReference>
<dbReference type="PANTHER" id="PTHR13887:SF54">
    <property type="entry name" value="DSBA FAMILY PROTEIN"/>
    <property type="match status" value="1"/>
</dbReference>
<dbReference type="EMBL" id="QZCH01000010">
    <property type="protein sequence ID" value="RJG47936.1"/>
    <property type="molecule type" value="Genomic_DNA"/>
</dbReference>
<evidence type="ECO:0000313" key="2">
    <source>
        <dbReference type="Proteomes" id="UP000283255"/>
    </source>
</evidence>
<gene>
    <name evidence="1" type="ORF">D1Z90_09490</name>
</gene>
<proteinExistence type="predicted"/>
<keyword evidence="2" id="KW-1185">Reference proteome</keyword>
<dbReference type="RefSeq" id="WP_119910519.1">
    <property type="nucleotide sequence ID" value="NZ_QZCH01000010.1"/>
</dbReference>
<dbReference type="OrthoDB" id="9813770at2"/>
<protein>
    <submittedName>
        <fullName evidence="1">DsbA family protein</fullName>
    </submittedName>
</protein>
<dbReference type="SUPFAM" id="SSF52833">
    <property type="entry name" value="Thioredoxin-like"/>
    <property type="match status" value="1"/>
</dbReference>
<sequence length="216" mass="24384">MNKLIYIADPMCSWCFGFAPELAKLQAAVAGKLQLELVMGGLRTGADAQALTPEFAQELAHHWQKVTATTEQSFNHDFLNQTNGFIYDTEPACRAVTLMGEAKPEHQLAYLFALQQGFYQQKLDITQPQVLADIANEWLDQSFFADLFDSEAIIEATKQDFEMSRMWQVFSYPTLVYSTGERMIMLSQGYAKCDAILEGIANIEAQLTQQPDDFEQ</sequence>
<dbReference type="Pfam" id="PF13743">
    <property type="entry name" value="Thioredoxin_5"/>
    <property type="match status" value="1"/>
</dbReference>
<organism evidence="1 2">
    <name type="scientific">Motilimonas pumila</name>
    <dbReference type="NCBI Taxonomy" id="2303987"/>
    <lineage>
        <taxon>Bacteria</taxon>
        <taxon>Pseudomonadati</taxon>
        <taxon>Pseudomonadota</taxon>
        <taxon>Gammaproteobacteria</taxon>
        <taxon>Alteromonadales</taxon>
        <taxon>Alteromonadales genera incertae sedis</taxon>
        <taxon>Motilimonas</taxon>
    </lineage>
</organism>
<dbReference type="AlphaFoldDB" id="A0A418YFF9"/>
<dbReference type="InterPro" id="IPR036249">
    <property type="entry name" value="Thioredoxin-like_sf"/>
</dbReference>